<evidence type="ECO:0000256" key="5">
    <source>
        <dbReference type="ARBA" id="ARBA00022741"/>
    </source>
</evidence>
<name>A0ABP9B769_9PSEU</name>
<accession>A0ABP9B769</accession>
<dbReference type="Proteomes" id="UP001500928">
    <property type="component" value="Unassembled WGS sequence"/>
</dbReference>
<keyword evidence="4" id="KW-0808">Transferase</keyword>
<feature type="transmembrane region" description="Helical" evidence="9">
    <location>
        <begin position="268"/>
        <end position="288"/>
    </location>
</feature>
<evidence type="ECO:0000313" key="11">
    <source>
        <dbReference type="EMBL" id="GAA4791418.1"/>
    </source>
</evidence>
<dbReference type="Gene3D" id="3.30.565.10">
    <property type="entry name" value="Histidine kinase-like ATPase, C-terminal domain"/>
    <property type="match status" value="1"/>
</dbReference>
<evidence type="ECO:0000256" key="9">
    <source>
        <dbReference type="SAM" id="Phobius"/>
    </source>
</evidence>
<dbReference type="InterPro" id="IPR036890">
    <property type="entry name" value="HATPase_C_sf"/>
</dbReference>
<keyword evidence="3" id="KW-0597">Phosphoprotein</keyword>
<reference evidence="12" key="1">
    <citation type="journal article" date="2019" name="Int. J. Syst. Evol. Microbiol.">
        <title>The Global Catalogue of Microorganisms (GCM) 10K type strain sequencing project: providing services to taxonomists for standard genome sequencing and annotation.</title>
        <authorList>
            <consortium name="The Broad Institute Genomics Platform"/>
            <consortium name="The Broad Institute Genome Sequencing Center for Infectious Disease"/>
            <person name="Wu L."/>
            <person name="Ma J."/>
        </authorList>
    </citation>
    <scope>NUCLEOTIDE SEQUENCE [LARGE SCALE GENOMIC DNA]</scope>
    <source>
        <strain evidence="12">JCM 17979</strain>
    </source>
</reference>
<evidence type="ECO:0000313" key="12">
    <source>
        <dbReference type="Proteomes" id="UP001500928"/>
    </source>
</evidence>
<evidence type="ECO:0000256" key="8">
    <source>
        <dbReference type="ARBA" id="ARBA00023012"/>
    </source>
</evidence>
<dbReference type="InterPro" id="IPR003594">
    <property type="entry name" value="HATPase_dom"/>
</dbReference>
<organism evidence="11 12">
    <name type="scientific">Actinomycetospora chlora</name>
    <dbReference type="NCBI Taxonomy" id="663608"/>
    <lineage>
        <taxon>Bacteria</taxon>
        <taxon>Bacillati</taxon>
        <taxon>Actinomycetota</taxon>
        <taxon>Actinomycetes</taxon>
        <taxon>Pseudonocardiales</taxon>
        <taxon>Pseudonocardiaceae</taxon>
        <taxon>Actinomycetospora</taxon>
    </lineage>
</organism>
<dbReference type="PANTHER" id="PTHR24421:SF10">
    <property type="entry name" value="NITRATE_NITRITE SENSOR PROTEIN NARQ"/>
    <property type="match status" value="1"/>
</dbReference>
<evidence type="ECO:0000256" key="6">
    <source>
        <dbReference type="ARBA" id="ARBA00022777"/>
    </source>
</evidence>
<dbReference type="CDD" id="cd16917">
    <property type="entry name" value="HATPase_UhpB-NarQ-NarX-like"/>
    <property type="match status" value="1"/>
</dbReference>
<keyword evidence="8" id="KW-0902">Two-component regulatory system</keyword>
<keyword evidence="7" id="KW-0067">ATP-binding</keyword>
<dbReference type="Pfam" id="PF07730">
    <property type="entry name" value="HisKA_3"/>
    <property type="match status" value="1"/>
</dbReference>
<dbReference type="SMART" id="SM00387">
    <property type="entry name" value="HATPase_c"/>
    <property type="match status" value="1"/>
</dbReference>
<keyword evidence="9" id="KW-0472">Membrane</keyword>
<dbReference type="RefSeq" id="WP_345415617.1">
    <property type="nucleotide sequence ID" value="NZ_BAABHO010000020.1"/>
</dbReference>
<evidence type="ECO:0000256" key="3">
    <source>
        <dbReference type="ARBA" id="ARBA00022553"/>
    </source>
</evidence>
<evidence type="ECO:0000259" key="10">
    <source>
        <dbReference type="SMART" id="SM00387"/>
    </source>
</evidence>
<feature type="domain" description="Histidine kinase/HSP90-like ATPase" evidence="10">
    <location>
        <begin position="545"/>
        <end position="638"/>
    </location>
</feature>
<comment type="caution">
    <text evidence="11">The sequence shown here is derived from an EMBL/GenBank/DDBJ whole genome shotgun (WGS) entry which is preliminary data.</text>
</comment>
<evidence type="ECO:0000256" key="1">
    <source>
        <dbReference type="ARBA" id="ARBA00000085"/>
    </source>
</evidence>
<dbReference type="EMBL" id="BAABHO010000020">
    <property type="protein sequence ID" value="GAA4791418.1"/>
    <property type="molecule type" value="Genomic_DNA"/>
</dbReference>
<feature type="transmembrane region" description="Helical" evidence="9">
    <location>
        <begin position="21"/>
        <end position="48"/>
    </location>
</feature>
<keyword evidence="9" id="KW-1133">Transmembrane helix</keyword>
<evidence type="ECO:0000256" key="4">
    <source>
        <dbReference type="ARBA" id="ARBA00022679"/>
    </source>
</evidence>
<dbReference type="InterPro" id="IPR050482">
    <property type="entry name" value="Sensor_HK_TwoCompSys"/>
</dbReference>
<sequence>MTARPGRLLPELRTSDGVVVAVLLMLLGVNAVAVGEAVGGGAGVGVFLGGAVQTLPVLWRRERPVGALLVLAVSVPVVWWLVASAPVWPWAVLVFGVVRRVRPVPAAVVVTVTTLVAPLLCGVVDRPGDPARALGTAAGLLVSVVPVLGIAAVVAVVARARAAQVAVRRRAEERDRLAEALTAQRDRLAADLRDLVAVRVERVVARIRELADPEPARLAAVTEDARAALAGMRRALTLLRGTADPEPVGAGPAPGTGPRRWWPSRGGVALAGAVAGLVVLAAVTAGLALPHVRPGRIADLLALLDVDLARPLGLLPIAVQVLALAWWRRAPLPALVVATLGSAAASLLGTTHLVTETSWGVLVYGAGLAAPTVASALTVAGCTAAVLVTTLATDVPAALAQSPVSWVLSYLLVPAVWGLGVLQRRAAAQAARREADRAAERATREVRAQRLGLARELHDVLAHELSALVVTLNAARVAPDPSALGTIREAGERIAAALPTLLEGDTPPAGALDAAALETLVAPVRDAGLPVEVEVVGPDRPDRPEADVLAARIVTEALTNALRHAGPSPTRVVVRHDDDAVALEVTDEGVRPGHRPPAEGSGLGLVGMRERAALVGGTVEAGPIGAGWRVAAHLPRRGAGLLPEPERTVV</sequence>
<gene>
    <name evidence="11" type="ORF">GCM10023200_28290</name>
</gene>
<feature type="transmembrane region" description="Helical" evidence="9">
    <location>
        <begin position="308"/>
        <end position="327"/>
    </location>
</feature>
<keyword evidence="9" id="KW-0812">Transmembrane</keyword>
<keyword evidence="6" id="KW-0418">Kinase</keyword>
<dbReference type="SUPFAM" id="SSF55874">
    <property type="entry name" value="ATPase domain of HSP90 chaperone/DNA topoisomerase II/histidine kinase"/>
    <property type="match status" value="1"/>
</dbReference>
<keyword evidence="5" id="KW-0547">Nucleotide-binding</keyword>
<proteinExistence type="predicted"/>
<dbReference type="PANTHER" id="PTHR24421">
    <property type="entry name" value="NITRATE/NITRITE SENSOR PROTEIN NARX-RELATED"/>
    <property type="match status" value="1"/>
</dbReference>
<dbReference type="Gene3D" id="1.20.5.1930">
    <property type="match status" value="1"/>
</dbReference>
<feature type="transmembrane region" description="Helical" evidence="9">
    <location>
        <begin position="137"/>
        <end position="160"/>
    </location>
</feature>
<dbReference type="EC" id="2.7.13.3" evidence="2"/>
<comment type="catalytic activity">
    <reaction evidence="1">
        <text>ATP + protein L-histidine = ADP + protein N-phospho-L-histidine.</text>
        <dbReference type="EC" id="2.7.13.3"/>
    </reaction>
</comment>
<keyword evidence="12" id="KW-1185">Reference proteome</keyword>
<feature type="transmembrane region" description="Helical" evidence="9">
    <location>
        <begin position="68"/>
        <end position="97"/>
    </location>
</feature>
<feature type="transmembrane region" description="Helical" evidence="9">
    <location>
        <begin position="104"/>
        <end position="125"/>
    </location>
</feature>
<feature type="transmembrane region" description="Helical" evidence="9">
    <location>
        <begin position="361"/>
        <end position="392"/>
    </location>
</feature>
<protein>
    <recommendedName>
        <fullName evidence="2">histidine kinase</fullName>
        <ecNumber evidence="2">2.7.13.3</ecNumber>
    </recommendedName>
</protein>
<evidence type="ECO:0000256" key="7">
    <source>
        <dbReference type="ARBA" id="ARBA00022840"/>
    </source>
</evidence>
<feature type="transmembrane region" description="Helical" evidence="9">
    <location>
        <begin position="404"/>
        <end position="422"/>
    </location>
</feature>
<dbReference type="Pfam" id="PF02518">
    <property type="entry name" value="HATPase_c"/>
    <property type="match status" value="1"/>
</dbReference>
<dbReference type="InterPro" id="IPR011712">
    <property type="entry name" value="Sig_transdc_His_kin_sub3_dim/P"/>
</dbReference>
<evidence type="ECO:0000256" key="2">
    <source>
        <dbReference type="ARBA" id="ARBA00012438"/>
    </source>
</evidence>
<feature type="transmembrane region" description="Helical" evidence="9">
    <location>
        <begin position="334"/>
        <end position="355"/>
    </location>
</feature>